<protein>
    <submittedName>
        <fullName evidence="1">Uncharacterized protein</fullName>
    </submittedName>
</protein>
<dbReference type="AlphaFoldDB" id="A0A5B8SSZ8"/>
<keyword evidence="2" id="KW-1185">Reference proteome</keyword>
<dbReference type="KEGG" id="paur:FGL86_05720"/>
<evidence type="ECO:0000313" key="1">
    <source>
        <dbReference type="EMBL" id="QEA38625.1"/>
    </source>
</evidence>
<reference evidence="1 2" key="1">
    <citation type="submission" date="2019-06" db="EMBL/GenBank/DDBJ databases">
        <title>Genome analyses of bacteria isolated from kimchi.</title>
        <authorList>
            <person name="Lee S."/>
            <person name="Ahn S."/>
            <person name="Roh S."/>
        </authorList>
    </citation>
    <scope>NUCLEOTIDE SEQUENCE [LARGE SCALE GENOMIC DNA]</scope>
    <source>
        <strain evidence="1 2">CBA4606</strain>
    </source>
</reference>
<dbReference type="RefSeq" id="WP_147183687.1">
    <property type="nucleotide sequence ID" value="NZ_CP042382.1"/>
</dbReference>
<proteinExistence type="predicted"/>
<evidence type="ECO:0000313" key="2">
    <source>
        <dbReference type="Proteomes" id="UP000321272"/>
    </source>
</evidence>
<dbReference type="OrthoDB" id="8689083at2"/>
<dbReference type="EMBL" id="CP042382">
    <property type="protein sequence ID" value="QEA38625.1"/>
    <property type="molecule type" value="Genomic_DNA"/>
</dbReference>
<accession>A0A5B8SSZ8</accession>
<organism evidence="1 2">
    <name type="scientific">Pistricoccus aurantiacus</name>
    <dbReference type="NCBI Taxonomy" id="1883414"/>
    <lineage>
        <taxon>Bacteria</taxon>
        <taxon>Pseudomonadati</taxon>
        <taxon>Pseudomonadota</taxon>
        <taxon>Gammaproteobacteria</taxon>
        <taxon>Oceanospirillales</taxon>
        <taxon>Halomonadaceae</taxon>
        <taxon>Pistricoccus</taxon>
    </lineage>
</organism>
<gene>
    <name evidence="1" type="ORF">FGL86_05720</name>
</gene>
<name>A0A5B8SSZ8_9GAMM</name>
<sequence length="146" mass="16730">MSDMPIEPQDFCGGVKVVDFGDLRVARGLTRRPVASCRHLHLVYDNNERRVWCEDCESEVEPFDAFKAVCENIDSATNRLKRREQEVKEAEQFATRSRAVKALDKAWRSHHQAPMCPHCREALLPEDFSSGAMTTGRELARAARRR</sequence>
<dbReference type="Proteomes" id="UP000321272">
    <property type="component" value="Chromosome"/>
</dbReference>